<keyword evidence="4" id="KW-0572">Peptidoglycan-anchor</keyword>
<evidence type="ECO:0000256" key="6">
    <source>
        <dbReference type="SAM" id="Phobius"/>
    </source>
</evidence>
<keyword evidence="2" id="KW-0964">Secreted</keyword>
<reference evidence="10" key="1">
    <citation type="journal article" date="2019" name="Int. J. Syst. Evol. Microbiol.">
        <title>The Global Catalogue of Microorganisms (GCM) 10K type strain sequencing project: providing services to taxonomists for standard genome sequencing and annotation.</title>
        <authorList>
            <consortium name="The Broad Institute Genomics Platform"/>
            <consortium name="The Broad Institute Genome Sequencing Center for Infectious Disease"/>
            <person name="Wu L."/>
            <person name="Ma J."/>
        </authorList>
    </citation>
    <scope>NUCLEOTIDE SEQUENCE [LARGE SCALE GENOMIC DNA]</scope>
    <source>
        <strain evidence="10">JCM 17657</strain>
    </source>
</reference>
<protein>
    <recommendedName>
        <fullName evidence="8">Gram-positive cocci surface proteins LPxTG domain-containing protein</fullName>
    </recommendedName>
</protein>
<sequence>MDRRRGLIQRVAVVCGLAGALMAVGPVTARADTGPVDAAVALEFDRPQVAPGNTIDVVARVWMKTGSVKPLFFLVHLPKGLTFVPEEPETVGGGPPLCTAASADLREVKCHAAQPDYKFGEAGVRVRAAAGVPEGTRLTITETADIGDAVDAHPQDNTASLTVLVKSGADWTPQWSKPTTSVQPGGQVTTRLSVTNHGREPDTMRVFLTSSPGHDQWLRRDGDNELANCLPGDDVGEWCDVQDTVAPGGTFTLTLRYAVAPEARGSTLRLSARVLSEHPGTEANLDDNTATLTLQVADKAEPSGTPTAHPTHAASRPGLAATGAAGTQSLLLAAAGAAATGGATLFITNRRRRN</sequence>
<feature type="region of interest" description="Disordered" evidence="5">
    <location>
        <begin position="300"/>
        <end position="319"/>
    </location>
</feature>
<evidence type="ECO:0000256" key="5">
    <source>
        <dbReference type="SAM" id="MobiDB-lite"/>
    </source>
</evidence>
<dbReference type="PROSITE" id="PS50847">
    <property type="entry name" value="GRAM_POS_ANCHORING"/>
    <property type="match status" value="1"/>
</dbReference>
<proteinExistence type="predicted"/>
<evidence type="ECO:0000256" key="2">
    <source>
        <dbReference type="ARBA" id="ARBA00022525"/>
    </source>
</evidence>
<name>A0ABP9HR77_9ACTN</name>
<dbReference type="EMBL" id="BAABIV010000003">
    <property type="protein sequence ID" value="GAA4976196.1"/>
    <property type="molecule type" value="Genomic_DNA"/>
</dbReference>
<keyword evidence="6" id="KW-1133">Transmembrane helix</keyword>
<organism evidence="9 10">
    <name type="scientific">Streptomyces hyderabadensis</name>
    <dbReference type="NCBI Taxonomy" id="598549"/>
    <lineage>
        <taxon>Bacteria</taxon>
        <taxon>Bacillati</taxon>
        <taxon>Actinomycetota</taxon>
        <taxon>Actinomycetes</taxon>
        <taxon>Kitasatosporales</taxon>
        <taxon>Streptomycetaceae</taxon>
        <taxon>Streptomyces</taxon>
    </lineage>
</organism>
<dbReference type="InterPro" id="IPR019931">
    <property type="entry name" value="LPXTG_anchor"/>
</dbReference>
<keyword evidence="6" id="KW-0472">Membrane</keyword>
<keyword evidence="1" id="KW-0134">Cell wall</keyword>
<keyword evidence="6" id="KW-0812">Transmembrane</keyword>
<feature type="signal peptide" evidence="7">
    <location>
        <begin position="1"/>
        <end position="31"/>
    </location>
</feature>
<evidence type="ECO:0000256" key="1">
    <source>
        <dbReference type="ARBA" id="ARBA00022512"/>
    </source>
</evidence>
<keyword evidence="10" id="KW-1185">Reference proteome</keyword>
<dbReference type="InterPro" id="IPR006311">
    <property type="entry name" value="TAT_signal"/>
</dbReference>
<dbReference type="InterPro" id="IPR013783">
    <property type="entry name" value="Ig-like_fold"/>
</dbReference>
<evidence type="ECO:0000313" key="9">
    <source>
        <dbReference type="EMBL" id="GAA4976196.1"/>
    </source>
</evidence>
<gene>
    <name evidence="9" type="ORF">GCM10023257_11470</name>
</gene>
<dbReference type="Proteomes" id="UP001500610">
    <property type="component" value="Unassembled WGS sequence"/>
</dbReference>
<comment type="caution">
    <text evidence="9">The sequence shown here is derived from an EMBL/GenBank/DDBJ whole genome shotgun (WGS) entry which is preliminary data.</text>
</comment>
<evidence type="ECO:0000256" key="7">
    <source>
        <dbReference type="SAM" id="SignalP"/>
    </source>
</evidence>
<dbReference type="PROSITE" id="PS51318">
    <property type="entry name" value="TAT"/>
    <property type="match status" value="1"/>
</dbReference>
<feature type="transmembrane region" description="Helical" evidence="6">
    <location>
        <begin position="330"/>
        <end position="348"/>
    </location>
</feature>
<feature type="chain" id="PRO_5047516856" description="Gram-positive cocci surface proteins LPxTG domain-containing protein" evidence="7">
    <location>
        <begin position="32"/>
        <end position="354"/>
    </location>
</feature>
<evidence type="ECO:0000313" key="10">
    <source>
        <dbReference type="Proteomes" id="UP001500610"/>
    </source>
</evidence>
<dbReference type="Gene3D" id="2.60.40.10">
    <property type="entry name" value="Immunoglobulins"/>
    <property type="match status" value="1"/>
</dbReference>
<evidence type="ECO:0000259" key="8">
    <source>
        <dbReference type="PROSITE" id="PS50847"/>
    </source>
</evidence>
<feature type="domain" description="Gram-positive cocci surface proteins LPxTG" evidence="8">
    <location>
        <begin position="319"/>
        <end position="354"/>
    </location>
</feature>
<evidence type="ECO:0000256" key="3">
    <source>
        <dbReference type="ARBA" id="ARBA00022729"/>
    </source>
</evidence>
<evidence type="ECO:0000256" key="4">
    <source>
        <dbReference type="ARBA" id="ARBA00023088"/>
    </source>
</evidence>
<accession>A0ABP9HR77</accession>
<keyword evidence="3 7" id="KW-0732">Signal</keyword>